<evidence type="ECO:0000256" key="3">
    <source>
        <dbReference type="ARBA" id="ARBA00007739"/>
    </source>
</evidence>
<keyword evidence="9" id="KW-0511">Multifunctional enzyme</keyword>
<gene>
    <name evidence="16" type="ordered locus">Msip34_1076</name>
</gene>
<feature type="domain" description="Penicillin-binding protein transpeptidase" evidence="13">
    <location>
        <begin position="316"/>
        <end position="588"/>
    </location>
</feature>
<reference evidence="16 17" key="2">
    <citation type="journal article" date="2011" name="J. Bacteriol.">
        <title>Genomes of three methylotrophs from a single niche uncover genetic and metabolic divergence of Methylophilaceae.</title>
        <authorList>
            <person name="Lapidus A."/>
            <person name="Clum A."/>
            <person name="Labutti K."/>
            <person name="Kaluzhnaya M.G."/>
            <person name="Lim S."/>
            <person name="Beck D.A."/>
            <person name="Glavina Del Rio T."/>
            <person name="Nolan M."/>
            <person name="Mavromatis K."/>
            <person name="Huntemann M."/>
            <person name="Lucas S."/>
            <person name="Lidstrom M.E."/>
            <person name="Ivanova N."/>
            <person name="Chistoserdova L."/>
        </authorList>
    </citation>
    <scope>NUCLEOTIDE SEQUENCE [LARGE SCALE GENOMIC DNA]</scope>
    <source>
        <strain evidence="16 17">SIP3-4</strain>
    </source>
</reference>
<dbReference type="CAZy" id="GT51">
    <property type="family name" value="Glycosyltransferase Family 51"/>
</dbReference>
<accession>C6XCP8</accession>
<organism evidence="16 17">
    <name type="scientific">Methylovorus glucosotrophus (strain SIP3-4)</name>
    <dbReference type="NCBI Taxonomy" id="582744"/>
    <lineage>
        <taxon>Bacteria</taxon>
        <taxon>Pseudomonadati</taxon>
        <taxon>Pseudomonadota</taxon>
        <taxon>Betaproteobacteria</taxon>
        <taxon>Nitrosomonadales</taxon>
        <taxon>Methylophilaceae</taxon>
        <taxon>Methylovorus</taxon>
    </lineage>
</organism>
<evidence type="ECO:0000259" key="13">
    <source>
        <dbReference type="Pfam" id="PF00905"/>
    </source>
</evidence>
<dbReference type="InterPro" id="IPR050396">
    <property type="entry name" value="Glycosyltr_51/Transpeptidase"/>
</dbReference>
<keyword evidence="5" id="KW-0645">Protease</keyword>
<dbReference type="InterPro" id="IPR009647">
    <property type="entry name" value="PBP_C"/>
</dbReference>
<evidence type="ECO:0000259" key="15">
    <source>
        <dbReference type="Pfam" id="PF06832"/>
    </source>
</evidence>
<evidence type="ECO:0000313" key="17">
    <source>
        <dbReference type="Proteomes" id="UP000002743"/>
    </source>
</evidence>
<dbReference type="SUPFAM" id="SSF53955">
    <property type="entry name" value="Lysozyme-like"/>
    <property type="match status" value="1"/>
</dbReference>
<feature type="domain" description="Penicillin-binding C-terminal" evidence="15">
    <location>
        <begin position="660"/>
        <end position="716"/>
    </location>
</feature>
<dbReference type="GO" id="GO:0006508">
    <property type="term" value="P:proteolysis"/>
    <property type="evidence" value="ECO:0007669"/>
    <property type="project" value="UniProtKB-KW"/>
</dbReference>
<evidence type="ECO:0000256" key="2">
    <source>
        <dbReference type="ARBA" id="ARBA00007090"/>
    </source>
</evidence>
<evidence type="ECO:0000256" key="10">
    <source>
        <dbReference type="ARBA" id="ARBA00044770"/>
    </source>
</evidence>
<dbReference type="Gene3D" id="3.40.710.10">
    <property type="entry name" value="DD-peptidase/beta-lactamase superfamily"/>
    <property type="match status" value="1"/>
</dbReference>
<dbReference type="NCBIfam" id="TIGR02073">
    <property type="entry name" value="PBP_1c"/>
    <property type="match status" value="1"/>
</dbReference>
<sequence length="789" mass="86646" precursor="true">MTQTVTMQNLTGQKTKPQRQTRQRTLLATLGLLFGLLPGMAMAVPSYAEVKAQYRASDAWLMARDGQVLQQLRLDHQVRRLQWTPLEAMSPALLQALLYSEDQRFYQHAGIDWLAVASASWRNLWDSRTRGASTITMQLAGLLEQDAVHGRRSLVQKLGQSADALQLDHAWKKSDILEAYLNLVPFRGELQGVAAMSQGLFGKGPEALDAREAAIAAVLLRAPNAKPARVAERACQLLKQMQQARACADLEGFASLKLVAPYEPAMPNLAPHLARQLLQQPGQRLRSTLDMRLQQYAARQLRANLLQLENQNVQDGAVLVLDNRTGEVLAWVGSSDTLSTAPAVDGVLAQRQAGSTLKPFLYATALDMRALTAASLLDDSPVRIRTGNGDYIPQNYDKQFMGPVSLRTALGSSLNVPAVRSLLHITPDRFFSRLQQLRFSTLTESVDYYGYSLALGAADVRLLDLTNAYRALANQGRYSGVRMQWANPASKSKADRPMQVFSPASSYVVSDILADNNARAHTFGMDSALATRYWSAVKTGTSKDMRDNWCVGYTARYTVGVWVGNANGTPMHDVSGVSGAAPVWRAVMDYLHRHPDGRLLAPVVRTPPAGLLQQQVRFQPAIEPVRQEWFLKGTELALVQASHDGDDMRPSKLGQDKRGAQADNSLVSIAYPGQGAIIALDPEIPPAQQRVVFKATPALPAGWHWRLDGKRVAPVKLASPRQLAGEHAQPANTPQTTDLRYAWFPMPGRHVLSLHDASGKLRESARFEVRGAMLREATPGPNAKPARPS</sequence>
<name>C6XCP8_METGS</name>
<dbReference type="Pfam" id="PF00912">
    <property type="entry name" value="Transgly"/>
    <property type="match status" value="1"/>
</dbReference>
<dbReference type="SUPFAM" id="SSF56601">
    <property type="entry name" value="beta-lactamase/transpeptidase-like"/>
    <property type="match status" value="1"/>
</dbReference>
<dbReference type="KEGG" id="mei:Msip34_1076"/>
<keyword evidence="6" id="KW-0328">Glycosyltransferase</keyword>
<dbReference type="STRING" id="582744.Msip34_1076"/>
<comment type="similarity">
    <text evidence="3">In the N-terminal section; belongs to the glycosyltransferase 51 family.</text>
</comment>
<dbReference type="InterPro" id="IPR001264">
    <property type="entry name" value="Glyco_trans_51"/>
</dbReference>
<dbReference type="UniPathway" id="UPA00219"/>
<dbReference type="InterPro" id="IPR001460">
    <property type="entry name" value="PCN-bd_Tpept"/>
</dbReference>
<evidence type="ECO:0000256" key="11">
    <source>
        <dbReference type="ARBA" id="ARBA00049902"/>
    </source>
</evidence>
<feature type="region of interest" description="Disordered" evidence="12">
    <location>
        <begin position="1"/>
        <end position="21"/>
    </location>
</feature>
<evidence type="ECO:0000256" key="12">
    <source>
        <dbReference type="SAM" id="MobiDB-lite"/>
    </source>
</evidence>
<protein>
    <recommendedName>
        <fullName evidence="10">peptidoglycan glycosyltransferase</fullName>
        <ecNumber evidence="10">2.4.99.28</ecNumber>
    </recommendedName>
</protein>
<dbReference type="Gene3D" id="1.10.3810.10">
    <property type="entry name" value="Biosynthetic peptidoglycan transglycosylase-like"/>
    <property type="match status" value="1"/>
</dbReference>
<dbReference type="HOGENOM" id="CLU_006354_7_1_4"/>
<dbReference type="GO" id="GO:0004180">
    <property type="term" value="F:carboxypeptidase activity"/>
    <property type="evidence" value="ECO:0007669"/>
    <property type="project" value="UniProtKB-KW"/>
</dbReference>
<dbReference type="InterPro" id="IPR023346">
    <property type="entry name" value="Lysozyme-like_dom_sf"/>
</dbReference>
<evidence type="ECO:0000256" key="1">
    <source>
        <dbReference type="ARBA" id="ARBA00004752"/>
    </source>
</evidence>
<evidence type="ECO:0000313" key="16">
    <source>
        <dbReference type="EMBL" id="ACT50323.1"/>
    </source>
</evidence>
<dbReference type="InterPro" id="IPR036950">
    <property type="entry name" value="PBP_transglycosylase"/>
</dbReference>
<dbReference type="InterPro" id="IPR011815">
    <property type="entry name" value="PBP_1c"/>
</dbReference>
<dbReference type="eggNOG" id="COG4953">
    <property type="taxonomic scope" value="Bacteria"/>
</dbReference>
<keyword evidence="17" id="KW-1185">Reference proteome</keyword>
<dbReference type="EC" id="2.4.99.28" evidence="10"/>
<dbReference type="Pfam" id="PF00905">
    <property type="entry name" value="Transpeptidase"/>
    <property type="match status" value="1"/>
</dbReference>
<evidence type="ECO:0000256" key="5">
    <source>
        <dbReference type="ARBA" id="ARBA00022670"/>
    </source>
</evidence>
<dbReference type="GO" id="GO:0009252">
    <property type="term" value="P:peptidoglycan biosynthetic process"/>
    <property type="evidence" value="ECO:0007669"/>
    <property type="project" value="UniProtKB-UniPathway"/>
</dbReference>
<dbReference type="GO" id="GO:0008955">
    <property type="term" value="F:peptidoglycan glycosyltransferase activity"/>
    <property type="evidence" value="ECO:0007669"/>
    <property type="project" value="UniProtKB-EC"/>
</dbReference>
<dbReference type="Pfam" id="PF06832">
    <property type="entry name" value="BiPBP_C"/>
    <property type="match status" value="1"/>
</dbReference>
<evidence type="ECO:0000256" key="4">
    <source>
        <dbReference type="ARBA" id="ARBA00022645"/>
    </source>
</evidence>
<evidence type="ECO:0000256" key="8">
    <source>
        <dbReference type="ARBA" id="ARBA00022801"/>
    </source>
</evidence>
<evidence type="ECO:0000256" key="7">
    <source>
        <dbReference type="ARBA" id="ARBA00022679"/>
    </source>
</evidence>
<dbReference type="PANTHER" id="PTHR32282:SF15">
    <property type="entry name" value="PENICILLIN-BINDING PROTEIN 1C"/>
    <property type="match status" value="1"/>
</dbReference>
<evidence type="ECO:0000256" key="9">
    <source>
        <dbReference type="ARBA" id="ARBA00023268"/>
    </source>
</evidence>
<keyword evidence="8" id="KW-0378">Hydrolase</keyword>
<evidence type="ECO:0000256" key="6">
    <source>
        <dbReference type="ARBA" id="ARBA00022676"/>
    </source>
</evidence>
<dbReference type="PANTHER" id="PTHR32282">
    <property type="entry name" value="BINDING PROTEIN TRANSPEPTIDASE, PUTATIVE-RELATED"/>
    <property type="match status" value="1"/>
</dbReference>
<dbReference type="InterPro" id="IPR012338">
    <property type="entry name" value="Beta-lactam/transpept-like"/>
</dbReference>
<evidence type="ECO:0000259" key="14">
    <source>
        <dbReference type="Pfam" id="PF00912"/>
    </source>
</evidence>
<dbReference type="Proteomes" id="UP000002743">
    <property type="component" value="Chromosome"/>
</dbReference>
<comment type="pathway">
    <text evidence="1">Cell wall biogenesis; peptidoglycan biosynthesis.</text>
</comment>
<keyword evidence="7" id="KW-0808">Transferase</keyword>
<comment type="catalytic activity">
    <reaction evidence="11">
        <text>[GlcNAc-(1-&gt;4)-Mur2Ac(oyl-L-Ala-gamma-D-Glu-L-Lys-D-Ala-D-Ala)](n)-di-trans,octa-cis-undecaprenyl diphosphate + beta-D-GlcNAc-(1-&gt;4)-Mur2Ac(oyl-L-Ala-gamma-D-Glu-L-Lys-D-Ala-D-Ala)-di-trans,octa-cis-undecaprenyl diphosphate = [GlcNAc-(1-&gt;4)-Mur2Ac(oyl-L-Ala-gamma-D-Glu-L-Lys-D-Ala-D-Ala)](n+1)-di-trans,octa-cis-undecaprenyl diphosphate + di-trans,octa-cis-undecaprenyl diphosphate + H(+)</text>
        <dbReference type="Rhea" id="RHEA:23708"/>
        <dbReference type="Rhea" id="RHEA-COMP:9602"/>
        <dbReference type="Rhea" id="RHEA-COMP:9603"/>
        <dbReference type="ChEBI" id="CHEBI:15378"/>
        <dbReference type="ChEBI" id="CHEBI:58405"/>
        <dbReference type="ChEBI" id="CHEBI:60033"/>
        <dbReference type="ChEBI" id="CHEBI:78435"/>
        <dbReference type="EC" id="2.4.99.28"/>
    </reaction>
</comment>
<proteinExistence type="inferred from homology"/>
<dbReference type="EMBL" id="CP001674">
    <property type="protein sequence ID" value="ACT50323.1"/>
    <property type="molecule type" value="Genomic_DNA"/>
</dbReference>
<keyword evidence="4" id="KW-0121">Carboxypeptidase</keyword>
<reference evidence="17" key="1">
    <citation type="submission" date="2009-07" db="EMBL/GenBank/DDBJ databases">
        <title>Complete sequence of chromosome of Methylovorus sp. SIP3-4.</title>
        <authorList>
            <person name="Lucas S."/>
            <person name="Copeland A."/>
            <person name="Lapidus A."/>
            <person name="Glavina del Rio T."/>
            <person name="Tice H."/>
            <person name="Bruce D."/>
            <person name="Goodwin L."/>
            <person name="Pitluck S."/>
            <person name="Clum A."/>
            <person name="Larimer F."/>
            <person name="Land M."/>
            <person name="Hauser L."/>
            <person name="Kyrpides N."/>
            <person name="Mikhailova N."/>
            <person name="Kayluzhnaya M."/>
            <person name="Chistoserdova L."/>
        </authorList>
    </citation>
    <scope>NUCLEOTIDE SEQUENCE [LARGE SCALE GENOMIC DNA]</scope>
    <source>
        <strain evidence="17">SIP3-4</strain>
    </source>
</reference>
<feature type="compositionally biased region" description="Polar residues" evidence="12">
    <location>
        <begin position="1"/>
        <end position="15"/>
    </location>
</feature>
<dbReference type="GO" id="GO:0008658">
    <property type="term" value="F:penicillin binding"/>
    <property type="evidence" value="ECO:0007669"/>
    <property type="project" value="InterPro"/>
</dbReference>
<dbReference type="GO" id="GO:0030288">
    <property type="term" value="C:outer membrane-bounded periplasmic space"/>
    <property type="evidence" value="ECO:0007669"/>
    <property type="project" value="TreeGrafter"/>
</dbReference>
<comment type="similarity">
    <text evidence="2">In the C-terminal section; belongs to the transpeptidase family.</text>
</comment>
<feature type="domain" description="Glycosyl transferase family 51" evidence="14">
    <location>
        <begin position="66"/>
        <end position="242"/>
    </location>
</feature>
<dbReference type="AlphaFoldDB" id="C6XCP8"/>